<keyword evidence="2" id="KW-1185">Reference proteome</keyword>
<name>A0A0C9WPL0_9AGAR</name>
<reference evidence="2" key="2">
    <citation type="submission" date="2015-01" db="EMBL/GenBank/DDBJ databases">
        <title>Evolutionary Origins and Diversification of the Mycorrhizal Mutualists.</title>
        <authorList>
            <consortium name="DOE Joint Genome Institute"/>
            <consortium name="Mycorrhizal Genomics Consortium"/>
            <person name="Kohler A."/>
            <person name="Kuo A."/>
            <person name="Nagy L.G."/>
            <person name="Floudas D."/>
            <person name="Copeland A."/>
            <person name="Barry K.W."/>
            <person name="Cichocki N."/>
            <person name="Veneault-Fourrey C."/>
            <person name="LaButti K."/>
            <person name="Lindquist E.A."/>
            <person name="Lipzen A."/>
            <person name="Lundell T."/>
            <person name="Morin E."/>
            <person name="Murat C."/>
            <person name="Riley R."/>
            <person name="Ohm R."/>
            <person name="Sun H."/>
            <person name="Tunlid A."/>
            <person name="Henrissat B."/>
            <person name="Grigoriev I.V."/>
            <person name="Hibbett D.S."/>
            <person name="Martin F."/>
        </authorList>
    </citation>
    <scope>NUCLEOTIDE SEQUENCE [LARGE SCALE GENOMIC DNA]</scope>
    <source>
        <strain evidence="2">LaAM-08-1</strain>
    </source>
</reference>
<sequence>MIIPNPQLPSVLCRVLTRHEESSFGSFCKSLESHCWLDEVLKATVDTAAGVPLDRERRPLNPG</sequence>
<accession>A0A0C9WPL0</accession>
<dbReference type="Proteomes" id="UP000054477">
    <property type="component" value="Unassembled WGS sequence"/>
</dbReference>
<dbReference type="AlphaFoldDB" id="A0A0C9WPL0"/>
<feature type="non-terminal residue" evidence="1">
    <location>
        <position position="63"/>
    </location>
</feature>
<gene>
    <name evidence="1" type="ORF">K443DRAFT_684934</name>
</gene>
<evidence type="ECO:0000313" key="1">
    <source>
        <dbReference type="EMBL" id="KIJ92905.1"/>
    </source>
</evidence>
<evidence type="ECO:0000313" key="2">
    <source>
        <dbReference type="Proteomes" id="UP000054477"/>
    </source>
</evidence>
<dbReference type="EMBL" id="KN838877">
    <property type="protein sequence ID" value="KIJ92905.1"/>
    <property type="molecule type" value="Genomic_DNA"/>
</dbReference>
<reference evidence="1 2" key="1">
    <citation type="submission" date="2014-04" db="EMBL/GenBank/DDBJ databases">
        <authorList>
            <consortium name="DOE Joint Genome Institute"/>
            <person name="Kuo A."/>
            <person name="Kohler A."/>
            <person name="Nagy L.G."/>
            <person name="Floudas D."/>
            <person name="Copeland A."/>
            <person name="Barry K.W."/>
            <person name="Cichocki N."/>
            <person name="Veneault-Fourrey C."/>
            <person name="LaButti K."/>
            <person name="Lindquist E.A."/>
            <person name="Lipzen A."/>
            <person name="Lundell T."/>
            <person name="Morin E."/>
            <person name="Murat C."/>
            <person name="Sun H."/>
            <person name="Tunlid A."/>
            <person name="Henrissat B."/>
            <person name="Grigoriev I.V."/>
            <person name="Hibbett D.S."/>
            <person name="Martin F."/>
            <person name="Nordberg H.P."/>
            <person name="Cantor M.N."/>
            <person name="Hua S.X."/>
        </authorList>
    </citation>
    <scope>NUCLEOTIDE SEQUENCE [LARGE SCALE GENOMIC DNA]</scope>
    <source>
        <strain evidence="1 2">LaAM-08-1</strain>
    </source>
</reference>
<proteinExistence type="predicted"/>
<protein>
    <submittedName>
        <fullName evidence="1">Uncharacterized protein</fullName>
    </submittedName>
</protein>
<dbReference type="HOGENOM" id="CLU_2892040_0_0_1"/>
<organism evidence="1 2">
    <name type="scientific">Laccaria amethystina LaAM-08-1</name>
    <dbReference type="NCBI Taxonomy" id="1095629"/>
    <lineage>
        <taxon>Eukaryota</taxon>
        <taxon>Fungi</taxon>
        <taxon>Dikarya</taxon>
        <taxon>Basidiomycota</taxon>
        <taxon>Agaricomycotina</taxon>
        <taxon>Agaricomycetes</taxon>
        <taxon>Agaricomycetidae</taxon>
        <taxon>Agaricales</taxon>
        <taxon>Agaricineae</taxon>
        <taxon>Hydnangiaceae</taxon>
        <taxon>Laccaria</taxon>
    </lineage>
</organism>